<name>A0ABW6IHS6_9CYAN</name>
<dbReference type="InterPro" id="IPR043129">
    <property type="entry name" value="ATPase_NBD"/>
</dbReference>
<feature type="region of interest" description="Disordered" evidence="1">
    <location>
        <begin position="278"/>
        <end position="306"/>
    </location>
</feature>
<dbReference type="EMBL" id="JBHZOL010000092">
    <property type="protein sequence ID" value="MFE4107758.1"/>
    <property type="molecule type" value="Genomic_DNA"/>
</dbReference>
<feature type="compositionally biased region" description="Low complexity" evidence="1">
    <location>
        <begin position="950"/>
        <end position="961"/>
    </location>
</feature>
<evidence type="ECO:0000313" key="2">
    <source>
        <dbReference type="EMBL" id="MFE4107758.1"/>
    </source>
</evidence>
<reference evidence="2 3" key="1">
    <citation type="submission" date="2024-10" db="EMBL/GenBank/DDBJ databases">
        <authorList>
            <person name="Ratan Roy A."/>
            <person name="Morales Sandoval P.H."/>
            <person name="De Los Santos Villalobos S."/>
            <person name="Chakraborty S."/>
            <person name="Mukherjee J."/>
        </authorList>
    </citation>
    <scope>NUCLEOTIDE SEQUENCE [LARGE SCALE GENOMIC DNA]</scope>
    <source>
        <strain evidence="2 3">S1</strain>
    </source>
</reference>
<proteinExistence type="predicted"/>
<feature type="compositionally biased region" description="Acidic residues" evidence="1">
    <location>
        <begin position="912"/>
        <end position="925"/>
    </location>
</feature>
<evidence type="ECO:0000313" key="3">
    <source>
        <dbReference type="Proteomes" id="UP001600165"/>
    </source>
</evidence>
<comment type="caution">
    <text evidence="2">The sequence shown here is derived from an EMBL/GenBank/DDBJ whole genome shotgun (WGS) entry which is preliminary data.</text>
</comment>
<organism evidence="2 3">
    <name type="scientific">Almyronema epifaneia S1</name>
    <dbReference type="NCBI Taxonomy" id="2991925"/>
    <lineage>
        <taxon>Bacteria</taxon>
        <taxon>Bacillati</taxon>
        <taxon>Cyanobacteriota</taxon>
        <taxon>Cyanophyceae</taxon>
        <taxon>Nodosilineales</taxon>
        <taxon>Nodosilineaceae</taxon>
        <taxon>Almyronema</taxon>
        <taxon>Almyronema epifaneia</taxon>
    </lineage>
</organism>
<evidence type="ECO:0000256" key="1">
    <source>
        <dbReference type="SAM" id="MobiDB-lite"/>
    </source>
</evidence>
<accession>A0ABW6IHS6</accession>
<keyword evidence="3" id="KW-1185">Reference proteome</keyword>
<dbReference type="RefSeq" id="WP_377966785.1">
    <property type="nucleotide sequence ID" value="NZ_JBHZOL010000092.1"/>
</dbReference>
<gene>
    <name evidence="2" type="ORF">ACFVKH_15830</name>
</gene>
<dbReference type="PANTHER" id="PTHR42749">
    <property type="entry name" value="CELL SHAPE-DETERMINING PROTEIN MREB"/>
    <property type="match status" value="1"/>
</dbReference>
<dbReference type="Proteomes" id="UP001600165">
    <property type="component" value="Unassembled WGS sequence"/>
</dbReference>
<feature type="region of interest" description="Disordered" evidence="1">
    <location>
        <begin position="777"/>
        <end position="818"/>
    </location>
</feature>
<sequence>MTSQQNQIQQLIAEIDAVLGKASPRLPWVMSSEASQQRQVLEKIRDYLASRTGLANVPSESGWGEAAELAELSVPATLENSAQQVLQALLQEMDYLRTQMLQPMRVEVDALQQQRDSLLKEVRLLEVERLRSPDRDELKPPLAEFLQALIEQMQETLTQRLTQTVQQSDRLLQGDRPDADVTALLNASSSQQLAQLQRLQDQSDQLLLKLDSTLTTVFEALQNSVASYQASLAQGLENMHSLGQQGEIVVSALINHLAEQLSQEASAYLAAARSPEPEQRLLMSQSEQTELAESEVADEIPPASDWNDPAAIAEAALDLDSLDLDFDFDDDDDITLLQLDEEITQLQFDQPEADTFAADEDATVIQSPLDSPAAATAADPLDKLAAFEPEPSAPTGEYREEIDTLYESLFGPEDIAAAVELSQPTTPPEAAQPPTDEATAAVDALDFLTVELAGLENLETDMATADTSAEVDSVETVDEATTSDHLDNLDQLDDLDIDSVEAVDEAATLDQLDNLDQLDDLDNEAVTPDQLENLDTLLLGETIDSVETSPEPVTLDSFFAGSESESNGHQTSEVPETIASLAELLPDHPTASFSTSDTLLAGFDETLSLSPEALTEDAYIPAPPNEDLLVDDAEANDVVELSLDLDSSVLEQLSADLSSLEGLEPEALTESDLNLSRDRSDELFPEDTPLLDELAFDFPDELASVADNEAIAPDVDPPAVSSSSSTLSDWRAFADELQADNRDDEVEETGATLEDLIAATEVEADTSETAETLSLEALSALELEDIDFSPPPADTPPPQEAPEEMPTAEPDEAIADPAWQVSLSELDNLDNLDELDNLATPDDAPSDRPNLSLETLENLSFEDLSPEADQPASPDENRAEAFSDTFDDFSLGDVAEPIGAPDPVEDRSAAELEPDFSLDLPDDLDLAWGEEAALGSAEAADQPQVPDLEPPATDDPAADGATWDTLAANLSALDASLAATSETDLDEPQPPESAVRPDIPDFESDLERDLPSATAALDESNDMLTRLPTADSAPELLTDEPNALPELAETARREPAAATLAGDSVQPSIAEVDQADQSNTLPPVEADEATHPQHWFLGIDLGTTGLSAVLMDRTNDQVYPLYWLASDAATAEETGRNFRLPAIAQLEQTTATHPPQWQIASVGLAAVPQPAHSTVSASHQLWLRHFKPLLKITVPQADLEPWLQWSEDQQLPLLTVQATLQQLLAALQDQHCAALGLTQPLTTVLSKLQGVIVGYPANWPDTYSFNIREAILAAQLVNQPEQIFFVEDAIAVVLSGLPQPVANSTPAANPQVTRQQTLYQARWQGGTVVINGGATLTELAIVSIPAELSDLKHENFTLRSFAYGGDAIDQDILCRLLYPAEMRQTRDREVRLPAAHEKNNGWNWQSASLITAADWQNLQLENLILPRAGEPDLANRHRLQQRLNSSLLGQSLLEAARYLKLILQHQSQFQLNLGNQAWTVKRRDLESRIFLPYIQRVNQQLNILLSQSGLSAPAVNQVICTGGSASLAAFARWLRQKFPNATIIQDTYPGDRPPSCSRVAYGLVNLCRYPEVLEITRQQYNDYFLLAELLRVFPDHPLPVSGIMHRLEERGINTQACQMHVLALLEGHLPPGLVPTEADFGLIAADSVERAGYATLTTAPLFTKQGNQIYVPNEAQSERLKQHLNQLLAHKQQTLDEPLIADLAAEVA</sequence>
<feature type="region of interest" description="Disordered" evidence="1">
    <location>
        <begin position="974"/>
        <end position="1005"/>
    </location>
</feature>
<feature type="region of interest" description="Disordered" evidence="1">
    <location>
        <begin position="554"/>
        <end position="574"/>
    </location>
</feature>
<protein>
    <submittedName>
        <fullName evidence="2">Uncharacterized protein</fullName>
    </submittedName>
</protein>
<dbReference type="PANTHER" id="PTHR42749:SF1">
    <property type="entry name" value="CELL SHAPE-DETERMINING PROTEIN MREB"/>
    <property type="match status" value="1"/>
</dbReference>
<feature type="compositionally biased region" description="Low complexity" evidence="1">
    <location>
        <begin position="926"/>
        <end position="940"/>
    </location>
</feature>
<dbReference type="SUPFAM" id="SSF53067">
    <property type="entry name" value="Actin-like ATPase domain"/>
    <property type="match status" value="1"/>
</dbReference>
<feature type="compositionally biased region" description="Pro residues" evidence="1">
    <location>
        <begin position="789"/>
        <end position="800"/>
    </location>
</feature>
<feature type="compositionally biased region" description="Polar residues" evidence="1">
    <location>
        <begin position="563"/>
        <end position="574"/>
    </location>
</feature>
<feature type="region of interest" description="Disordered" evidence="1">
    <location>
        <begin position="834"/>
        <end position="961"/>
    </location>
</feature>